<proteinExistence type="predicted"/>
<keyword evidence="2" id="KW-1185">Reference proteome</keyword>
<comment type="caution">
    <text evidence="1">The sequence shown here is derived from an EMBL/GenBank/DDBJ whole genome shotgun (WGS) entry which is preliminary data.</text>
</comment>
<dbReference type="AlphaFoldDB" id="A0A9P6GIG1"/>
<dbReference type="EMBL" id="WJXW01000005">
    <property type="protein sequence ID" value="KAF9736307.1"/>
    <property type="molecule type" value="Genomic_DNA"/>
</dbReference>
<dbReference type="Proteomes" id="UP000756921">
    <property type="component" value="Unassembled WGS sequence"/>
</dbReference>
<protein>
    <submittedName>
        <fullName evidence="1">Uncharacterized protein</fullName>
    </submittedName>
</protein>
<name>A0A9P6GIG1_9PLEO</name>
<reference evidence="1" key="1">
    <citation type="journal article" date="2020" name="Mol. Plant Microbe Interact.">
        <title>Genome Sequence of the Biocontrol Agent Coniothyrium minitans strain Conio (IMI 134523).</title>
        <authorList>
            <person name="Patel D."/>
            <person name="Shittu T.A."/>
            <person name="Baroncelli R."/>
            <person name="Muthumeenakshi S."/>
            <person name="Osborne T.H."/>
            <person name="Janganan T.K."/>
            <person name="Sreenivasaprasad S."/>
        </authorList>
    </citation>
    <scope>NUCLEOTIDE SEQUENCE</scope>
    <source>
        <strain evidence="1">Conio</strain>
    </source>
</reference>
<accession>A0A9P6GIG1</accession>
<dbReference type="OrthoDB" id="5413827at2759"/>
<sequence>MKFLIAVSEGIKSVVSTAVPACVRKFVVRRKALPDIPRTSSSTSATRTARDGEVCEADSIASNGAETQTWEVVKLANGLVSLGKTPPWLVEAVDRNARESALIRLPAEIRMMIWQYVLAGTYINVSMWWSQTTCDGGSVYCIGPSKLLARGGSFRGTGEVPAALRPPHVCRAIYFDTAPIAYQGIIIFFNSHTLADVWAWATRLAPARRNSISDMAVCKACLSRHYPALDLQGLRLMFQTLQRVHVYGPESYERYICADEDGVWKAWSDS</sequence>
<dbReference type="PANTHER" id="PTHR38790:SF4">
    <property type="entry name" value="2EXR DOMAIN-CONTAINING PROTEIN"/>
    <property type="match status" value="1"/>
</dbReference>
<gene>
    <name evidence="1" type="ORF">PMIN01_06223</name>
</gene>
<evidence type="ECO:0000313" key="2">
    <source>
        <dbReference type="Proteomes" id="UP000756921"/>
    </source>
</evidence>
<organism evidence="1 2">
    <name type="scientific">Paraphaeosphaeria minitans</name>
    <dbReference type="NCBI Taxonomy" id="565426"/>
    <lineage>
        <taxon>Eukaryota</taxon>
        <taxon>Fungi</taxon>
        <taxon>Dikarya</taxon>
        <taxon>Ascomycota</taxon>
        <taxon>Pezizomycotina</taxon>
        <taxon>Dothideomycetes</taxon>
        <taxon>Pleosporomycetidae</taxon>
        <taxon>Pleosporales</taxon>
        <taxon>Massarineae</taxon>
        <taxon>Didymosphaeriaceae</taxon>
        <taxon>Paraphaeosphaeria</taxon>
    </lineage>
</organism>
<dbReference type="PANTHER" id="PTHR38790">
    <property type="entry name" value="2EXR DOMAIN-CONTAINING PROTEIN-RELATED"/>
    <property type="match status" value="1"/>
</dbReference>
<evidence type="ECO:0000313" key="1">
    <source>
        <dbReference type="EMBL" id="KAF9736307.1"/>
    </source>
</evidence>